<feature type="transmembrane region" description="Helical" evidence="2">
    <location>
        <begin position="33"/>
        <end position="58"/>
    </location>
</feature>
<dbReference type="Proteomes" id="UP001595453">
    <property type="component" value="Unassembled WGS sequence"/>
</dbReference>
<name>A0ABV7CNL4_9GAMM</name>
<keyword evidence="2" id="KW-0812">Transmembrane</keyword>
<keyword evidence="4" id="KW-1185">Reference proteome</keyword>
<gene>
    <name evidence="3" type="ORF">ACFOEE_17190</name>
</gene>
<evidence type="ECO:0000256" key="1">
    <source>
        <dbReference type="SAM" id="MobiDB-lite"/>
    </source>
</evidence>
<keyword evidence="2" id="KW-0472">Membrane</keyword>
<accession>A0ABV7CNL4</accession>
<proteinExistence type="predicted"/>
<keyword evidence="2" id="KW-1133">Transmembrane helix</keyword>
<protein>
    <recommendedName>
        <fullName evidence="5">DUF2897 family protein</fullName>
    </recommendedName>
</protein>
<sequence length="95" mass="10809">MDLVTIALISVLILLFIWFLVRAVKWAKSMPKGAYLVMMLFPLISLFPIPPPVFKNVAKAKQEQRKRKEQAGGEGDEEEEIELIKAKSRPNKKAD</sequence>
<feature type="region of interest" description="Disordered" evidence="1">
    <location>
        <begin position="60"/>
        <end position="95"/>
    </location>
</feature>
<feature type="compositionally biased region" description="Basic residues" evidence="1">
    <location>
        <begin position="86"/>
        <end position="95"/>
    </location>
</feature>
<evidence type="ECO:0000256" key="2">
    <source>
        <dbReference type="SAM" id="Phobius"/>
    </source>
</evidence>
<evidence type="ECO:0000313" key="4">
    <source>
        <dbReference type="Proteomes" id="UP001595453"/>
    </source>
</evidence>
<organism evidence="3 4">
    <name type="scientific">Pseudoalteromonas fenneropenaei</name>
    <dbReference type="NCBI Taxonomy" id="1737459"/>
    <lineage>
        <taxon>Bacteria</taxon>
        <taxon>Pseudomonadati</taxon>
        <taxon>Pseudomonadota</taxon>
        <taxon>Gammaproteobacteria</taxon>
        <taxon>Alteromonadales</taxon>
        <taxon>Pseudoalteromonadaceae</taxon>
        <taxon>Pseudoalteromonas</taxon>
    </lineage>
</organism>
<evidence type="ECO:0008006" key="5">
    <source>
        <dbReference type="Google" id="ProtNLM"/>
    </source>
</evidence>
<reference evidence="4" key="1">
    <citation type="journal article" date="2019" name="Int. J. Syst. Evol. Microbiol.">
        <title>The Global Catalogue of Microorganisms (GCM) 10K type strain sequencing project: providing services to taxonomists for standard genome sequencing and annotation.</title>
        <authorList>
            <consortium name="The Broad Institute Genomics Platform"/>
            <consortium name="The Broad Institute Genome Sequencing Center for Infectious Disease"/>
            <person name="Wu L."/>
            <person name="Ma J."/>
        </authorList>
    </citation>
    <scope>NUCLEOTIDE SEQUENCE [LARGE SCALE GENOMIC DNA]</scope>
    <source>
        <strain evidence="4">KCTC 42730</strain>
    </source>
</reference>
<dbReference type="RefSeq" id="WP_377127174.1">
    <property type="nucleotide sequence ID" value="NZ_JBHRSD010000035.1"/>
</dbReference>
<comment type="caution">
    <text evidence="3">The sequence shown here is derived from an EMBL/GenBank/DDBJ whole genome shotgun (WGS) entry which is preliminary data.</text>
</comment>
<dbReference type="EMBL" id="JBHRSD010000035">
    <property type="protein sequence ID" value="MFC3034245.1"/>
    <property type="molecule type" value="Genomic_DNA"/>
</dbReference>
<evidence type="ECO:0000313" key="3">
    <source>
        <dbReference type="EMBL" id="MFC3034245.1"/>
    </source>
</evidence>